<protein>
    <submittedName>
        <fullName evidence="2">DUF1634 domain-containing protein</fullName>
    </submittedName>
</protein>
<dbReference type="Proteomes" id="UP000515847">
    <property type="component" value="Chromosome"/>
</dbReference>
<keyword evidence="3" id="KW-1185">Reference proteome</keyword>
<feature type="transmembrane region" description="Helical" evidence="1">
    <location>
        <begin position="75"/>
        <end position="98"/>
    </location>
</feature>
<accession>A0A7G6DYX0</accession>
<name>A0A7G6DYX0_THEFR</name>
<dbReference type="OrthoDB" id="1682804at2"/>
<dbReference type="RefSeq" id="WP_051966239.1">
    <property type="nucleotide sequence ID" value="NZ_CP045798.1"/>
</dbReference>
<reference evidence="2 3" key="1">
    <citation type="journal article" date="2019" name="Front. Microbiol.">
        <title>Thermoanaerosceptrum fracticalcis gen. nov. sp. nov., a Novel Fumarate-Fermenting Microorganism From a Deep Fractured Carbonate Aquifer of the US Great Basin.</title>
        <authorList>
            <person name="Hamilton-Brehm S.D."/>
            <person name="Stewart L.E."/>
            <person name="Zavarin M."/>
            <person name="Caldwell M."/>
            <person name="Lawson P.A."/>
            <person name="Onstott T.C."/>
            <person name="Grzymski J."/>
            <person name="Neveux I."/>
            <person name="Lollar B.S."/>
            <person name="Russell C.E."/>
            <person name="Moser D.P."/>
        </authorList>
    </citation>
    <scope>NUCLEOTIDE SEQUENCE [LARGE SCALE GENOMIC DNA]</scope>
    <source>
        <strain evidence="2 3">DRI-13</strain>
    </source>
</reference>
<evidence type="ECO:0000313" key="2">
    <source>
        <dbReference type="EMBL" id="QNB45024.1"/>
    </source>
</evidence>
<feature type="transmembrane region" description="Helical" evidence="1">
    <location>
        <begin position="27"/>
        <end position="48"/>
    </location>
</feature>
<keyword evidence="1" id="KW-0812">Transmembrane</keyword>
<keyword evidence="1" id="KW-1133">Transmembrane helix</keyword>
<dbReference type="EMBL" id="CP045798">
    <property type="protein sequence ID" value="QNB45024.1"/>
    <property type="molecule type" value="Genomic_DNA"/>
</dbReference>
<dbReference type="KEGG" id="tfr:BR63_01010"/>
<proteinExistence type="predicted"/>
<feature type="transmembrane region" description="Helical" evidence="1">
    <location>
        <begin position="104"/>
        <end position="124"/>
    </location>
</feature>
<keyword evidence="1" id="KW-0472">Membrane</keyword>
<evidence type="ECO:0000256" key="1">
    <source>
        <dbReference type="SAM" id="Phobius"/>
    </source>
</evidence>
<organism evidence="2 3">
    <name type="scientific">Thermanaerosceptrum fracticalcis</name>
    <dbReference type="NCBI Taxonomy" id="1712410"/>
    <lineage>
        <taxon>Bacteria</taxon>
        <taxon>Bacillati</taxon>
        <taxon>Bacillota</taxon>
        <taxon>Clostridia</taxon>
        <taxon>Eubacteriales</taxon>
        <taxon>Peptococcaceae</taxon>
        <taxon>Thermanaerosceptrum</taxon>
    </lineage>
</organism>
<dbReference type="Pfam" id="PF07843">
    <property type="entry name" value="DUF1634"/>
    <property type="match status" value="1"/>
</dbReference>
<dbReference type="AlphaFoldDB" id="A0A7G6DYX0"/>
<sequence length="127" mass="14406">MGKDIINTNFEDRDKKLFSMELFISNALRIGVLISGIVVSAGLIMALLNYKEQAVFPHTLREIWQGLISVQPYSVIDLGLIFLIFTPVFRVIASIFLFLHEKDYLYSAITIFVLFMLILSFTLGKVG</sequence>
<gene>
    <name evidence="2" type="ORF">BR63_01010</name>
</gene>
<evidence type="ECO:0000313" key="3">
    <source>
        <dbReference type="Proteomes" id="UP000515847"/>
    </source>
</evidence>
<dbReference type="InterPro" id="IPR012861">
    <property type="entry name" value="DUF1634"/>
</dbReference>